<proteinExistence type="predicted"/>
<evidence type="ECO:0000313" key="3">
    <source>
        <dbReference type="Proteomes" id="UP000663854"/>
    </source>
</evidence>
<organism evidence="1 3">
    <name type="scientific">Rotaria sordida</name>
    <dbReference type="NCBI Taxonomy" id="392033"/>
    <lineage>
        <taxon>Eukaryota</taxon>
        <taxon>Metazoa</taxon>
        <taxon>Spiralia</taxon>
        <taxon>Gnathifera</taxon>
        <taxon>Rotifera</taxon>
        <taxon>Eurotatoria</taxon>
        <taxon>Bdelloidea</taxon>
        <taxon>Philodinida</taxon>
        <taxon>Philodinidae</taxon>
        <taxon>Rotaria</taxon>
    </lineage>
</organism>
<evidence type="ECO:0000313" key="2">
    <source>
        <dbReference type="EMBL" id="CAF1675611.1"/>
    </source>
</evidence>
<dbReference type="Proteomes" id="UP000663870">
    <property type="component" value="Unassembled WGS sequence"/>
</dbReference>
<evidence type="ECO:0000313" key="1">
    <source>
        <dbReference type="EMBL" id="CAF1557227.1"/>
    </source>
</evidence>
<name>A0A815XGS5_9BILA</name>
<dbReference type="EMBL" id="CAJNOH010014668">
    <property type="protein sequence ID" value="CAF1557227.1"/>
    <property type="molecule type" value="Genomic_DNA"/>
</dbReference>
<evidence type="ECO:0000313" key="4">
    <source>
        <dbReference type="Proteomes" id="UP000663870"/>
    </source>
</evidence>
<keyword evidence="4" id="KW-1185">Reference proteome</keyword>
<dbReference type="Proteomes" id="UP000663854">
    <property type="component" value="Unassembled WGS sequence"/>
</dbReference>
<dbReference type="EMBL" id="CAJNOL010016572">
    <property type="protein sequence ID" value="CAF1675611.1"/>
    <property type="molecule type" value="Genomic_DNA"/>
</dbReference>
<sequence>RSSTNDILQTCLNNLPRKLFVT</sequence>
<reference evidence="1" key="1">
    <citation type="submission" date="2021-02" db="EMBL/GenBank/DDBJ databases">
        <authorList>
            <person name="Nowell W R."/>
        </authorList>
    </citation>
    <scope>NUCLEOTIDE SEQUENCE</scope>
</reference>
<protein>
    <submittedName>
        <fullName evidence="1">Uncharacterized protein</fullName>
    </submittedName>
</protein>
<dbReference type="AlphaFoldDB" id="A0A815XGS5"/>
<feature type="non-terminal residue" evidence="1">
    <location>
        <position position="1"/>
    </location>
</feature>
<comment type="caution">
    <text evidence="1">The sequence shown here is derived from an EMBL/GenBank/DDBJ whole genome shotgun (WGS) entry which is preliminary data.</text>
</comment>
<accession>A0A815XGS5</accession>
<gene>
    <name evidence="2" type="ORF">JXQ802_LOCUS58316</name>
    <name evidence="1" type="ORF">PYM288_LOCUS41696</name>
</gene>